<protein>
    <submittedName>
        <fullName evidence="3">DUF6587 family protein</fullName>
    </submittedName>
</protein>
<feature type="compositionally biased region" description="Basic residues" evidence="1">
    <location>
        <begin position="93"/>
        <end position="104"/>
    </location>
</feature>
<gene>
    <name evidence="3" type="ORF">ACFFJK_19760</name>
</gene>
<dbReference type="Proteomes" id="UP001589773">
    <property type="component" value="Unassembled WGS sequence"/>
</dbReference>
<sequence length="104" mass="11131">MWQTVWQEAVAGIIVALAVLYIGAKYLPSGWRRAIVHRLSQAGRQSRPAQWLVRWLDTSASCGSGSASSGCNSCNTCGPNDAAAEPVPPSGKGKGKVIKIHERR</sequence>
<proteinExistence type="predicted"/>
<feature type="region of interest" description="Disordered" evidence="1">
    <location>
        <begin position="81"/>
        <end position="104"/>
    </location>
</feature>
<accession>A0ABV6FM78</accession>
<dbReference type="Pfam" id="PF20228">
    <property type="entry name" value="DUF6587"/>
    <property type="match status" value="1"/>
</dbReference>
<evidence type="ECO:0000256" key="1">
    <source>
        <dbReference type="SAM" id="MobiDB-lite"/>
    </source>
</evidence>
<evidence type="ECO:0000313" key="4">
    <source>
        <dbReference type="Proteomes" id="UP001589773"/>
    </source>
</evidence>
<name>A0ABV6FM78_9BURK</name>
<evidence type="ECO:0000313" key="3">
    <source>
        <dbReference type="EMBL" id="MFC0254135.1"/>
    </source>
</evidence>
<dbReference type="EMBL" id="JBHLWP010000019">
    <property type="protein sequence ID" value="MFC0254135.1"/>
    <property type="molecule type" value="Genomic_DNA"/>
</dbReference>
<keyword evidence="2" id="KW-0812">Transmembrane</keyword>
<organism evidence="3 4">
    <name type="scientific">Massilia consociata</name>
    <dbReference type="NCBI Taxonomy" id="760117"/>
    <lineage>
        <taxon>Bacteria</taxon>
        <taxon>Pseudomonadati</taxon>
        <taxon>Pseudomonadota</taxon>
        <taxon>Betaproteobacteria</taxon>
        <taxon>Burkholderiales</taxon>
        <taxon>Oxalobacteraceae</taxon>
        <taxon>Telluria group</taxon>
        <taxon>Massilia</taxon>
    </lineage>
</organism>
<reference evidence="3 4" key="1">
    <citation type="submission" date="2024-09" db="EMBL/GenBank/DDBJ databases">
        <authorList>
            <person name="Sun Q."/>
            <person name="Mori K."/>
        </authorList>
    </citation>
    <scope>NUCLEOTIDE SEQUENCE [LARGE SCALE GENOMIC DNA]</scope>
    <source>
        <strain evidence="3 4">CCM 7792</strain>
    </source>
</reference>
<evidence type="ECO:0000256" key="2">
    <source>
        <dbReference type="SAM" id="Phobius"/>
    </source>
</evidence>
<dbReference type="InterPro" id="IPR046494">
    <property type="entry name" value="DUF6587"/>
</dbReference>
<keyword evidence="2" id="KW-0472">Membrane</keyword>
<feature type="transmembrane region" description="Helical" evidence="2">
    <location>
        <begin position="6"/>
        <end position="24"/>
    </location>
</feature>
<comment type="caution">
    <text evidence="3">The sequence shown here is derived from an EMBL/GenBank/DDBJ whole genome shotgun (WGS) entry which is preliminary data.</text>
</comment>
<dbReference type="RefSeq" id="WP_379681408.1">
    <property type="nucleotide sequence ID" value="NZ_JBHLWP010000019.1"/>
</dbReference>
<keyword evidence="4" id="KW-1185">Reference proteome</keyword>
<keyword evidence="2" id="KW-1133">Transmembrane helix</keyword>